<sequence>MPTRPPDTMPAASSPPPPKRPRLPRTNADGLDELRSVPRQPTGISEIELLAPGNITNAPFVSPPITGQGDPLAIASTSASSSNPPPTILAVAAPTPISRPRGQIDHTAFPDIMDSILGYASWGTLCVVRCTSKTMRDKVLTLQNSHVVFCLTPPPNVITAPHGLRIPSFKVFHDNEPPDMKQVAGLFDTTRLIDVHGSPHEHGRPQVAVDLAFAKRDVVLRFHPTHHAHDISVPVAARKVVFFGSSMTSKWAHLPPPEQAQEKTVVCLKTLNNPANLKTVFRRFPPAAGAREAVLVFTHWGSVSSYTVPPTIANLINRERLARERLSVISTLAAGLVLGGWLFPDMPPVTFTVVDFPQVRPQEFALSCGAPASAVPTPLAPATTDTTLTEALAAAVTAALAEMVGSSAEAASKIVDAKSRLRLMTRDEYGAAVLPQELELDTVEMRHGHAFQTTRA</sequence>
<evidence type="ECO:0000256" key="1">
    <source>
        <dbReference type="SAM" id="MobiDB-lite"/>
    </source>
</evidence>
<dbReference type="Proteomes" id="UP000279236">
    <property type="component" value="Unassembled WGS sequence"/>
</dbReference>
<feature type="compositionally biased region" description="Pro residues" evidence="1">
    <location>
        <begin position="1"/>
        <end position="18"/>
    </location>
</feature>
<feature type="region of interest" description="Disordered" evidence="1">
    <location>
        <begin position="1"/>
        <end position="39"/>
    </location>
</feature>
<gene>
    <name evidence="2" type="ORF">EHS24_009441</name>
</gene>
<dbReference type="RefSeq" id="XP_028474892.1">
    <property type="nucleotide sequence ID" value="XM_028624724.1"/>
</dbReference>
<dbReference type="EMBL" id="RSCE01000009">
    <property type="protein sequence ID" value="RSH79783.1"/>
    <property type="molecule type" value="Genomic_DNA"/>
</dbReference>
<dbReference type="GeneID" id="39593984"/>
<name>A0A427XLU1_9TREE</name>
<reference evidence="2 3" key="1">
    <citation type="submission" date="2018-11" db="EMBL/GenBank/DDBJ databases">
        <title>Genome sequence of Apiotrichum porosum DSM 27194.</title>
        <authorList>
            <person name="Aliyu H."/>
            <person name="Gorte O."/>
            <person name="Ochsenreither K."/>
        </authorList>
    </citation>
    <scope>NUCLEOTIDE SEQUENCE [LARGE SCALE GENOMIC DNA]</scope>
    <source>
        <strain evidence="2 3">DSM 27194</strain>
    </source>
</reference>
<evidence type="ECO:0000313" key="2">
    <source>
        <dbReference type="EMBL" id="RSH79783.1"/>
    </source>
</evidence>
<protein>
    <submittedName>
        <fullName evidence="2">Uncharacterized protein</fullName>
    </submittedName>
</protein>
<keyword evidence="3" id="KW-1185">Reference proteome</keyword>
<evidence type="ECO:0000313" key="3">
    <source>
        <dbReference type="Proteomes" id="UP000279236"/>
    </source>
</evidence>
<accession>A0A427XLU1</accession>
<proteinExistence type="predicted"/>
<organism evidence="2 3">
    <name type="scientific">Apiotrichum porosum</name>
    <dbReference type="NCBI Taxonomy" id="105984"/>
    <lineage>
        <taxon>Eukaryota</taxon>
        <taxon>Fungi</taxon>
        <taxon>Dikarya</taxon>
        <taxon>Basidiomycota</taxon>
        <taxon>Agaricomycotina</taxon>
        <taxon>Tremellomycetes</taxon>
        <taxon>Trichosporonales</taxon>
        <taxon>Trichosporonaceae</taxon>
        <taxon>Apiotrichum</taxon>
    </lineage>
</organism>
<dbReference type="AlphaFoldDB" id="A0A427XLU1"/>
<comment type="caution">
    <text evidence="2">The sequence shown here is derived from an EMBL/GenBank/DDBJ whole genome shotgun (WGS) entry which is preliminary data.</text>
</comment>